<protein>
    <submittedName>
        <fullName evidence="1">Uncharacterized protein</fullName>
    </submittedName>
</protein>
<organism evidence="1 2">
    <name type="scientific">Dermacentor silvarum</name>
    <name type="common">Tick</name>
    <dbReference type="NCBI Taxonomy" id="543639"/>
    <lineage>
        <taxon>Eukaryota</taxon>
        <taxon>Metazoa</taxon>
        <taxon>Ecdysozoa</taxon>
        <taxon>Arthropoda</taxon>
        <taxon>Chelicerata</taxon>
        <taxon>Arachnida</taxon>
        <taxon>Acari</taxon>
        <taxon>Parasitiformes</taxon>
        <taxon>Ixodida</taxon>
        <taxon>Ixodoidea</taxon>
        <taxon>Ixodidae</taxon>
        <taxon>Rhipicephalinae</taxon>
        <taxon>Dermacentor</taxon>
    </lineage>
</organism>
<keyword evidence="2" id="KW-1185">Reference proteome</keyword>
<sequence>MPIGYCGPSPQIPVSLVPSSSASPGIHLDPTFVAVGPHFTNSGPFEGGGSRASRPNTVLPSERAGDAVRSFLGSCSAADLHVWPVWDQNVLMGSLTSIPIAHRLPGDIMLPVGNQQLPFRGHAKASGGHLPRRQQYRPGCIVLEHQAESGVAERHYPHGPQTRGLQRDGCDLRGPEGLPFRLLPLPGGLRPPLLEDGSCMFLLRHHWPRGHGLPQPPNQASAPAAAPRLRALLNMTANPTASCAPGRTKPGLGAAPASTAPLDDLPPIGTALLIQDRLTGLEQRSLTIERALRALPDLLIQRIGETIVPKITAEVLKAVQIWACSQSRFKKSRSRSASPNATPRRRKLTGTANPLPPPFNPVLVPPSPAPPVPDPVLVPAQAMEDDP</sequence>
<dbReference type="Proteomes" id="UP000821865">
    <property type="component" value="Chromosome 2"/>
</dbReference>
<accession>A0ACB8DDT8</accession>
<gene>
    <name evidence="1" type="ORF">HPB49_014979</name>
</gene>
<dbReference type="EMBL" id="CM023471">
    <property type="protein sequence ID" value="KAH7966276.1"/>
    <property type="molecule type" value="Genomic_DNA"/>
</dbReference>
<proteinExistence type="predicted"/>
<reference evidence="1" key="1">
    <citation type="submission" date="2020-05" db="EMBL/GenBank/DDBJ databases">
        <title>Large-scale comparative analyses of tick genomes elucidate their genetic diversity and vector capacities.</title>
        <authorList>
            <person name="Jia N."/>
            <person name="Wang J."/>
            <person name="Shi W."/>
            <person name="Du L."/>
            <person name="Sun Y."/>
            <person name="Zhan W."/>
            <person name="Jiang J."/>
            <person name="Wang Q."/>
            <person name="Zhang B."/>
            <person name="Ji P."/>
            <person name="Sakyi L.B."/>
            <person name="Cui X."/>
            <person name="Yuan T."/>
            <person name="Jiang B."/>
            <person name="Yang W."/>
            <person name="Lam T.T.-Y."/>
            <person name="Chang Q."/>
            <person name="Ding S."/>
            <person name="Wang X."/>
            <person name="Zhu J."/>
            <person name="Ruan X."/>
            <person name="Zhao L."/>
            <person name="Wei J."/>
            <person name="Que T."/>
            <person name="Du C."/>
            <person name="Cheng J."/>
            <person name="Dai P."/>
            <person name="Han X."/>
            <person name="Huang E."/>
            <person name="Gao Y."/>
            <person name="Liu J."/>
            <person name="Shao H."/>
            <person name="Ye R."/>
            <person name="Li L."/>
            <person name="Wei W."/>
            <person name="Wang X."/>
            <person name="Wang C."/>
            <person name="Yang T."/>
            <person name="Huo Q."/>
            <person name="Li W."/>
            <person name="Guo W."/>
            <person name="Chen H."/>
            <person name="Zhou L."/>
            <person name="Ni X."/>
            <person name="Tian J."/>
            <person name="Zhou Y."/>
            <person name="Sheng Y."/>
            <person name="Liu T."/>
            <person name="Pan Y."/>
            <person name="Xia L."/>
            <person name="Li J."/>
            <person name="Zhao F."/>
            <person name="Cao W."/>
        </authorList>
    </citation>
    <scope>NUCLEOTIDE SEQUENCE</scope>
    <source>
        <strain evidence="1">Dsil-2018</strain>
    </source>
</reference>
<comment type="caution">
    <text evidence="1">The sequence shown here is derived from an EMBL/GenBank/DDBJ whole genome shotgun (WGS) entry which is preliminary data.</text>
</comment>
<name>A0ACB8DDT8_DERSI</name>
<evidence type="ECO:0000313" key="1">
    <source>
        <dbReference type="EMBL" id="KAH7966276.1"/>
    </source>
</evidence>
<evidence type="ECO:0000313" key="2">
    <source>
        <dbReference type="Proteomes" id="UP000821865"/>
    </source>
</evidence>